<proteinExistence type="predicted"/>
<comment type="caution">
    <text evidence="1">The sequence shown here is derived from an EMBL/GenBank/DDBJ whole genome shotgun (WGS) entry which is preliminary data.</text>
</comment>
<gene>
    <name evidence="1" type="ORF">J1605_007164</name>
</gene>
<accession>A0AB34GYJ7</accession>
<dbReference type="AlphaFoldDB" id="A0AB34GYJ7"/>
<sequence>MGQITEVLQSNRRFCKKQQMPIQLSAPGMFMAQRENSVLTSTYSPVRGIRFLANKRLNVYSVPASGAPLDAAVRGQSSSASENTIGAVYETRIPSTALSLNSFHAVRYYSKVVPSYDAAAVTNHNILVHFPTAVPKVSKFLPQHCNSVLSQACAAHPNCLVSLLGSVGQAGLFHPSQQGPLACVLLFMLWLETSSPGAGGVSPGSGSPCRPTALSRSRLGSAAMTGSDQAEPNLL</sequence>
<dbReference type="EMBL" id="JAIQCJ010002014">
    <property type="protein sequence ID" value="KAJ8785567.1"/>
    <property type="molecule type" value="Genomic_DNA"/>
</dbReference>
<protein>
    <submittedName>
        <fullName evidence="1">Uncharacterized protein</fullName>
    </submittedName>
</protein>
<name>A0AB34GYJ7_ESCRO</name>
<evidence type="ECO:0000313" key="2">
    <source>
        <dbReference type="Proteomes" id="UP001159641"/>
    </source>
</evidence>
<organism evidence="1 2">
    <name type="scientific">Eschrichtius robustus</name>
    <name type="common">California gray whale</name>
    <name type="synonym">Eschrichtius gibbosus</name>
    <dbReference type="NCBI Taxonomy" id="9764"/>
    <lineage>
        <taxon>Eukaryota</taxon>
        <taxon>Metazoa</taxon>
        <taxon>Chordata</taxon>
        <taxon>Craniata</taxon>
        <taxon>Vertebrata</taxon>
        <taxon>Euteleostomi</taxon>
        <taxon>Mammalia</taxon>
        <taxon>Eutheria</taxon>
        <taxon>Laurasiatheria</taxon>
        <taxon>Artiodactyla</taxon>
        <taxon>Whippomorpha</taxon>
        <taxon>Cetacea</taxon>
        <taxon>Mysticeti</taxon>
        <taxon>Eschrichtiidae</taxon>
        <taxon>Eschrichtius</taxon>
    </lineage>
</organism>
<reference evidence="1 2" key="1">
    <citation type="submission" date="2022-11" db="EMBL/GenBank/DDBJ databases">
        <title>Whole genome sequence of Eschrichtius robustus ER-17-0199.</title>
        <authorList>
            <person name="Bruniche-Olsen A."/>
            <person name="Black A.N."/>
            <person name="Fields C.J."/>
            <person name="Walden K."/>
            <person name="Dewoody J.A."/>
        </authorList>
    </citation>
    <scope>NUCLEOTIDE SEQUENCE [LARGE SCALE GENOMIC DNA]</scope>
    <source>
        <strain evidence="1">ER-17-0199</strain>
        <tissue evidence="1">Blubber</tissue>
    </source>
</reference>
<dbReference type="Proteomes" id="UP001159641">
    <property type="component" value="Unassembled WGS sequence"/>
</dbReference>
<keyword evidence="2" id="KW-1185">Reference proteome</keyword>
<evidence type="ECO:0000313" key="1">
    <source>
        <dbReference type="EMBL" id="KAJ8785567.1"/>
    </source>
</evidence>